<dbReference type="Pfam" id="PF00069">
    <property type="entry name" value="Pkinase"/>
    <property type="match status" value="1"/>
</dbReference>
<keyword evidence="4" id="KW-0418">Kinase</keyword>
<sequence>MGSPELKRPDPNENKKDKKKRISGYANFKEGKLFGDWTIKKKIDEGGFGKVYLVGQPSKNLYAALKAEPNEVSGGSAIKLEIQVIRALNRKGETPHIPEVFHAAKHSRFCYMIMTLLGDNFKTLRKKNEKGDGVWATLFVSSWIRLGIQSLYGLKILHDHGYLHRDIKPSNFALGQVTDPERAVMVHLLDFGLARSFAFKTNGKYVLRLARSSVGFKGTFRYCSPNVHDKLESGQRDDIWSLFFVLIEVHCGLPWQKETDKAVIEKVKCNYKDEVVMQNMPRELRPIIPELRKLDCYQRPDYLGIYKAMQAVMTRYTVQPHDLYDWEKKENAPKALRPPKPPAWYAPDAFFGADPLGTSGSRSRTPNSNASSNASSNHGSDEKTSTIADADVFKMTVTEYTQDEKK</sequence>
<evidence type="ECO:0000256" key="6">
    <source>
        <dbReference type="ARBA" id="ARBA00061588"/>
    </source>
</evidence>
<keyword evidence="10" id="KW-1185">Reference proteome</keyword>
<evidence type="ECO:0000256" key="1">
    <source>
        <dbReference type="ARBA" id="ARBA00022527"/>
    </source>
</evidence>
<comment type="similarity">
    <text evidence="6">Belongs to the protein kinase superfamily. CK1 Ser/Thr protein kinase family.</text>
</comment>
<dbReference type="SMART" id="SM00220">
    <property type="entry name" value="S_TKc"/>
    <property type="match status" value="1"/>
</dbReference>
<feature type="region of interest" description="Disordered" evidence="7">
    <location>
        <begin position="355"/>
        <end position="388"/>
    </location>
</feature>
<organism evidence="9 10">
    <name type="scientific">Pristionchus fissidentatus</name>
    <dbReference type="NCBI Taxonomy" id="1538716"/>
    <lineage>
        <taxon>Eukaryota</taxon>
        <taxon>Metazoa</taxon>
        <taxon>Ecdysozoa</taxon>
        <taxon>Nematoda</taxon>
        <taxon>Chromadorea</taxon>
        <taxon>Rhabditida</taxon>
        <taxon>Rhabditina</taxon>
        <taxon>Diplogasteromorpha</taxon>
        <taxon>Diplogasteroidea</taxon>
        <taxon>Neodiplogasteridae</taxon>
        <taxon>Pristionchus</taxon>
    </lineage>
</organism>
<dbReference type="GO" id="GO:0005524">
    <property type="term" value="F:ATP binding"/>
    <property type="evidence" value="ECO:0007669"/>
    <property type="project" value="UniProtKB-KW"/>
</dbReference>
<dbReference type="InterPro" id="IPR000719">
    <property type="entry name" value="Prot_kinase_dom"/>
</dbReference>
<keyword evidence="1" id="KW-0723">Serine/threonine-protein kinase</keyword>
<evidence type="ECO:0000313" key="10">
    <source>
        <dbReference type="Proteomes" id="UP001432322"/>
    </source>
</evidence>
<dbReference type="GO" id="GO:0004674">
    <property type="term" value="F:protein serine/threonine kinase activity"/>
    <property type="evidence" value="ECO:0007669"/>
    <property type="project" value="UniProtKB-KW"/>
</dbReference>
<dbReference type="Proteomes" id="UP001432322">
    <property type="component" value="Unassembled WGS sequence"/>
</dbReference>
<dbReference type="PROSITE" id="PS50011">
    <property type="entry name" value="PROTEIN_KINASE_DOM"/>
    <property type="match status" value="1"/>
</dbReference>
<evidence type="ECO:0000256" key="5">
    <source>
        <dbReference type="ARBA" id="ARBA00022840"/>
    </source>
</evidence>
<evidence type="ECO:0000256" key="3">
    <source>
        <dbReference type="ARBA" id="ARBA00022741"/>
    </source>
</evidence>
<dbReference type="FunFam" id="3.30.200.20:FF:000358">
    <property type="entry name" value="Tau tubulin kinase 2b"/>
    <property type="match status" value="1"/>
</dbReference>
<reference evidence="9" key="1">
    <citation type="submission" date="2023-10" db="EMBL/GenBank/DDBJ databases">
        <title>Genome assembly of Pristionchus species.</title>
        <authorList>
            <person name="Yoshida K."/>
            <person name="Sommer R.J."/>
        </authorList>
    </citation>
    <scope>NUCLEOTIDE SEQUENCE</scope>
    <source>
        <strain evidence="9">RS5133</strain>
    </source>
</reference>
<accession>A0AAV5WRE5</accession>
<feature type="domain" description="Protein kinase" evidence="8">
    <location>
        <begin position="37"/>
        <end position="313"/>
    </location>
</feature>
<protein>
    <recommendedName>
        <fullName evidence="8">Protein kinase domain-containing protein</fullName>
    </recommendedName>
</protein>
<feature type="compositionally biased region" description="Basic and acidic residues" evidence="7">
    <location>
        <begin position="1"/>
        <end position="16"/>
    </location>
</feature>
<proteinExistence type="inferred from homology"/>
<name>A0AAV5WRE5_9BILA</name>
<evidence type="ECO:0000256" key="7">
    <source>
        <dbReference type="SAM" id="MobiDB-lite"/>
    </source>
</evidence>
<dbReference type="FunFam" id="1.10.510.10:FF:000883">
    <property type="entry name" value="Tau TuBulin Kinase"/>
    <property type="match status" value="1"/>
</dbReference>
<feature type="compositionally biased region" description="Low complexity" evidence="7">
    <location>
        <begin position="367"/>
        <end position="377"/>
    </location>
</feature>
<gene>
    <name evidence="9" type="ORF">PFISCL1PPCAC_24472</name>
</gene>
<dbReference type="SUPFAM" id="SSF56112">
    <property type="entry name" value="Protein kinase-like (PK-like)"/>
    <property type="match status" value="1"/>
</dbReference>
<dbReference type="AlphaFoldDB" id="A0AAV5WRE5"/>
<keyword evidence="3" id="KW-0547">Nucleotide-binding</keyword>
<dbReference type="InterPro" id="IPR011009">
    <property type="entry name" value="Kinase-like_dom_sf"/>
</dbReference>
<feature type="region of interest" description="Disordered" evidence="7">
    <location>
        <begin position="1"/>
        <end position="21"/>
    </location>
</feature>
<comment type="caution">
    <text evidence="9">The sequence shown here is derived from an EMBL/GenBank/DDBJ whole genome shotgun (WGS) entry which is preliminary data.</text>
</comment>
<evidence type="ECO:0000256" key="2">
    <source>
        <dbReference type="ARBA" id="ARBA00022679"/>
    </source>
</evidence>
<dbReference type="GO" id="GO:0015630">
    <property type="term" value="C:microtubule cytoskeleton"/>
    <property type="evidence" value="ECO:0007669"/>
    <property type="project" value="UniProtKB-ARBA"/>
</dbReference>
<dbReference type="PANTHER" id="PTHR11909">
    <property type="entry name" value="CASEIN KINASE-RELATED"/>
    <property type="match status" value="1"/>
</dbReference>
<evidence type="ECO:0000313" key="9">
    <source>
        <dbReference type="EMBL" id="GMT33175.1"/>
    </source>
</evidence>
<dbReference type="InterPro" id="IPR050235">
    <property type="entry name" value="CK1_Ser-Thr_kinase"/>
</dbReference>
<keyword evidence="2" id="KW-0808">Transferase</keyword>
<keyword evidence="5" id="KW-0067">ATP-binding</keyword>
<evidence type="ECO:0000256" key="4">
    <source>
        <dbReference type="ARBA" id="ARBA00022777"/>
    </source>
</evidence>
<evidence type="ECO:0000259" key="8">
    <source>
        <dbReference type="PROSITE" id="PS50011"/>
    </source>
</evidence>
<dbReference type="Gene3D" id="1.10.510.10">
    <property type="entry name" value="Transferase(Phosphotransferase) domain 1"/>
    <property type="match status" value="1"/>
</dbReference>
<dbReference type="EMBL" id="BTSY01000006">
    <property type="protein sequence ID" value="GMT33175.1"/>
    <property type="molecule type" value="Genomic_DNA"/>
</dbReference>